<evidence type="ECO:0000313" key="3">
    <source>
        <dbReference type="Proteomes" id="UP000014064"/>
    </source>
</evidence>
<evidence type="ECO:0000313" key="2">
    <source>
        <dbReference type="EMBL" id="EOR00078.1"/>
    </source>
</evidence>
<gene>
    <name evidence="2" type="ORF">J056_001307</name>
</gene>
<dbReference type="AlphaFoldDB" id="R9AD52"/>
<dbReference type="HOGENOM" id="CLU_2689694_0_0_1"/>
<dbReference type="Proteomes" id="UP000014064">
    <property type="component" value="Unassembled WGS sequence"/>
</dbReference>
<reference evidence="3" key="1">
    <citation type="journal article" date="2013" name="BMC Genomics">
        <title>Genome and transcriptome sequencing of the halophilic fungus Wallemia ichthyophaga: haloadaptations present and absent.</title>
        <authorList>
            <person name="Zajc J."/>
            <person name="Liu Y."/>
            <person name="Dai W."/>
            <person name="Yang Z."/>
            <person name="Hu J."/>
            <person name="Gostincar C."/>
            <person name="Gunde-Cimerman N."/>
        </authorList>
    </citation>
    <scope>NUCLEOTIDE SEQUENCE [LARGE SCALE GENOMIC DNA]</scope>
    <source>
        <strain evidence="3">EXF-994 / CBS 113033</strain>
    </source>
</reference>
<dbReference type="EMBL" id="KE007237">
    <property type="protein sequence ID" value="EOR00078.1"/>
    <property type="molecule type" value="Genomic_DNA"/>
</dbReference>
<sequence length="74" mass="8508">MNSTASHCHSEQLPQLPQLPRRGLLPKSTKLNPFLNAYKQHTQPPRRKGFDIVSNNQPQQFSLNLTQQELARKC</sequence>
<dbReference type="OMA" id="STASHCH"/>
<dbReference type="RefSeq" id="XP_009269142.1">
    <property type="nucleotide sequence ID" value="XM_009270867.1"/>
</dbReference>
<feature type="region of interest" description="Disordered" evidence="1">
    <location>
        <begin position="1"/>
        <end position="29"/>
    </location>
</feature>
<keyword evidence="3" id="KW-1185">Reference proteome</keyword>
<dbReference type="KEGG" id="wic:J056_001307"/>
<dbReference type="GeneID" id="20374259"/>
<organism evidence="2 3">
    <name type="scientific">Wallemia ichthyophaga (strain EXF-994 / CBS 113033)</name>
    <dbReference type="NCBI Taxonomy" id="1299270"/>
    <lineage>
        <taxon>Eukaryota</taxon>
        <taxon>Fungi</taxon>
        <taxon>Dikarya</taxon>
        <taxon>Basidiomycota</taxon>
        <taxon>Wallemiomycotina</taxon>
        <taxon>Wallemiomycetes</taxon>
        <taxon>Wallemiales</taxon>
        <taxon>Wallemiaceae</taxon>
        <taxon>Wallemia</taxon>
    </lineage>
</organism>
<feature type="compositionally biased region" description="Low complexity" evidence="1">
    <location>
        <begin position="12"/>
        <end position="26"/>
    </location>
</feature>
<accession>R9AD52</accession>
<protein>
    <submittedName>
        <fullName evidence="2">Uncharacterized protein</fullName>
    </submittedName>
</protein>
<evidence type="ECO:0000256" key="1">
    <source>
        <dbReference type="SAM" id="MobiDB-lite"/>
    </source>
</evidence>
<name>R9AD52_WALI9</name>
<proteinExistence type="predicted"/>